<dbReference type="Gene3D" id="2.40.30.170">
    <property type="match status" value="1"/>
</dbReference>
<dbReference type="EMBL" id="JMPJ01000053">
    <property type="protein sequence ID" value="KFC80916.1"/>
    <property type="molecule type" value="Genomic_DNA"/>
</dbReference>
<organism evidence="5 6">
    <name type="scientific">Ewingella americana (strain ATCC 33852 / DSM 4580 / CCUG 14506 / JCM 5911 / LMG 7869 / NCTC 12157 / CDC 1468-78)</name>
    <dbReference type="NCBI Taxonomy" id="910964"/>
    <lineage>
        <taxon>Bacteria</taxon>
        <taxon>Pseudomonadati</taxon>
        <taxon>Pseudomonadota</taxon>
        <taxon>Gammaproteobacteria</taxon>
        <taxon>Enterobacterales</taxon>
        <taxon>Yersiniaceae</taxon>
        <taxon>Ewingella</taxon>
    </lineage>
</organism>
<evidence type="ECO:0000259" key="4">
    <source>
        <dbReference type="Pfam" id="PF25954"/>
    </source>
</evidence>
<dbReference type="InterPro" id="IPR050739">
    <property type="entry name" value="MFP"/>
</dbReference>
<dbReference type="eggNOG" id="COG1566">
    <property type="taxonomic scope" value="Bacteria"/>
</dbReference>
<evidence type="ECO:0000313" key="5">
    <source>
        <dbReference type="EMBL" id="KFC80916.1"/>
    </source>
</evidence>
<dbReference type="GO" id="GO:0055085">
    <property type="term" value="P:transmembrane transport"/>
    <property type="evidence" value="ECO:0007669"/>
    <property type="project" value="InterPro"/>
</dbReference>
<gene>
    <name evidence="5" type="ORF">GEAM_2238</name>
</gene>
<comment type="caution">
    <text evidence="5">The sequence shown here is derived from an EMBL/GenBank/DDBJ whole genome shotgun (WGS) entry which is preliminary data.</text>
</comment>
<dbReference type="PANTHER" id="PTHR30386:SF24">
    <property type="entry name" value="MULTIDRUG RESISTANCE EFFLUX PUMP"/>
    <property type="match status" value="1"/>
</dbReference>
<keyword evidence="2" id="KW-1133">Transmembrane helix</keyword>
<dbReference type="OrthoDB" id="9811754at2"/>
<evidence type="ECO:0000313" key="6">
    <source>
        <dbReference type="Proteomes" id="UP000028640"/>
    </source>
</evidence>
<feature type="transmembrane region" description="Helical" evidence="2">
    <location>
        <begin position="12"/>
        <end position="29"/>
    </location>
</feature>
<feature type="domain" description="Multidrug resistance protein MdtA-like barrel-sandwich hybrid" evidence="3">
    <location>
        <begin position="49"/>
        <end position="242"/>
    </location>
</feature>
<sequence>MINKSSIRPVWLLAIAIVVLVVVAGFWVLSRQGEPETDDAFVSADSTLVAPRISGTISQVLVADNQQVKAGQVLAVIDDGDYRNAVLSAQANLETASAQLLSFTAQLAQQQQTILQTKAQVNADNANLVYARQSAERYQRLLQNGSGTADQRDQSDANYRAKVAQQQSDVAASQAAEKQIDVLKAGQAQAQAAIDSAKSQLAQAKLNLSYTQIKAPIDGTVGQRSVRVGGYVSAGTRVLAVVPLHQAFILANYLETQLADVTPNQTVNIKVDALPGVLFSGKVDSISPATGVTFSPIAPDNATGNYTKVVQRVAVKIVLDQGQKDLERLKVGMSAVPTINTASTR</sequence>
<dbReference type="SUPFAM" id="SSF111369">
    <property type="entry name" value="HlyD-like secretion proteins"/>
    <property type="match status" value="2"/>
</dbReference>
<dbReference type="Gene3D" id="2.40.50.100">
    <property type="match status" value="1"/>
</dbReference>
<dbReference type="RefSeq" id="WP_034791431.1">
    <property type="nucleotide sequence ID" value="NZ_JMPJ01000053.1"/>
</dbReference>
<evidence type="ECO:0000256" key="1">
    <source>
        <dbReference type="ARBA" id="ARBA00009477"/>
    </source>
</evidence>
<name>A0A085GB21_EWIA3</name>
<keyword evidence="2" id="KW-0472">Membrane</keyword>
<dbReference type="InterPro" id="IPR058792">
    <property type="entry name" value="Beta-barrel_RND_2"/>
</dbReference>
<keyword evidence="6" id="KW-1185">Reference proteome</keyword>
<dbReference type="STRING" id="910964.GEAM_2238"/>
<dbReference type="GeneID" id="78380578"/>
<dbReference type="Pfam" id="PF25917">
    <property type="entry name" value="BSH_RND"/>
    <property type="match status" value="1"/>
</dbReference>
<evidence type="ECO:0000259" key="3">
    <source>
        <dbReference type="Pfam" id="PF25917"/>
    </source>
</evidence>
<dbReference type="Pfam" id="PF25954">
    <property type="entry name" value="Beta-barrel_RND_2"/>
    <property type="match status" value="1"/>
</dbReference>
<feature type="domain" description="CusB-like beta-barrel" evidence="4">
    <location>
        <begin position="251"/>
        <end position="289"/>
    </location>
</feature>
<dbReference type="PANTHER" id="PTHR30386">
    <property type="entry name" value="MEMBRANE FUSION SUBUNIT OF EMRAB-TOLC MULTIDRUG EFFLUX PUMP"/>
    <property type="match status" value="1"/>
</dbReference>
<dbReference type="AlphaFoldDB" id="A0A085GB21"/>
<keyword evidence="2" id="KW-0812">Transmembrane</keyword>
<accession>A0A085GB21</accession>
<proteinExistence type="inferred from homology"/>
<dbReference type="Gene3D" id="1.10.287.470">
    <property type="entry name" value="Helix hairpin bin"/>
    <property type="match status" value="1"/>
</dbReference>
<evidence type="ECO:0000256" key="2">
    <source>
        <dbReference type="SAM" id="Phobius"/>
    </source>
</evidence>
<protein>
    <submittedName>
        <fullName evidence="5">Membrane fusion component of a tripartite multidrug resistance system</fullName>
    </submittedName>
</protein>
<reference evidence="5 6" key="1">
    <citation type="submission" date="2014-05" db="EMBL/GenBank/DDBJ databases">
        <title>ATOL: Assembling a taxonomically balanced genome-scale reconstruction of the evolutionary history of the Enterobacteriaceae.</title>
        <authorList>
            <person name="Plunkett G.III."/>
            <person name="Neeno-Eckwall E.C."/>
            <person name="Glasner J.D."/>
            <person name="Perna N.T."/>
        </authorList>
    </citation>
    <scope>NUCLEOTIDE SEQUENCE [LARGE SCALE GENOMIC DNA]</scope>
    <source>
        <strain evidence="5 6">ATCC 33852</strain>
    </source>
</reference>
<comment type="similarity">
    <text evidence="1">Belongs to the membrane fusion protein (MFP) (TC 8.A.1) family.</text>
</comment>
<dbReference type="InterPro" id="IPR058625">
    <property type="entry name" value="MdtA-like_BSH"/>
</dbReference>
<dbReference type="Proteomes" id="UP000028640">
    <property type="component" value="Unassembled WGS sequence"/>
</dbReference>